<dbReference type="AlphaFoldDB" id="A0A5D8QEV9"/>
<dbReference type="SUPFAM" id="SSF46785">
    <property type="entry name" value="Winged helix' DNA-binding domain"/>
    <property type="match status" value="1"/>
</dbReference>
<evidence type="ECO:0000256" key="2">
    <source>
        <dbReference type="ARBA" id="ARBA00023125"/>
    </source>
</evidence>
<evidence type="ECO:0000313" key="6">
    <source>
        <dbReference type="Proteomes" id="UP000322976"/>
    </source>
</evidence>
<dbReference type="GO" id="GO:0003700">
    <property type="term" value="F:DNA-binding transcription factor activity"/>
    <property type="evidence" value="ECO:0007669"/>
    <property type="project" value="InterPro"/>
</dbReference>
<dbReference type="EMBL" id="VTPS01000004">
    <property type="protein sequence ID" value="TZE82709.1"/>
    <property type="molecule type" value="Genomic_DNA"/>
</dbReference>
<keyword evidence="6" id="KW-1185">Reference proteome</keyword>
<name>A0A5D8QEV9_9THEO</name>
<reference evidence="5 6" key="1">
    <citation type="submission" date="2019-08" db="EMBL/GenBank/DDBJ databases">
        <title>Calorimonas adulescens gen. nov., sp. nov., an anaerobic thermophilic bacterium from Sakhalin hot spring.</title>
        <authorList>
            <person name="Khomyakova M.A."/>
            <person name="Merkel A.Y."/>
            <person name="Novikov A."/>
            <person name="Bonch-Osmolovskaya E.A."/>
            <person name="Slobodkin A.I."/>
        </authorList>
    </citation>
    <scope>NUCLEOTIDE SEQUENCE [LARGE SCALE GENOMIC DNA]</scope>
    <source>
        <strain evidence="5 6">A05MB</strain>
    </source>
</reference>
<dbReference type="Pfam" id="PF01047">
    <property type="entry name" value="MarR"/>
    <property type="match status" value="1"/>
</dbReference>
<evidence type="ECO:0000259" key="4">
    <source>
        <dbReference type="PROSITE" id="PS50995"/>
    </source>
</evidence>
<accession>A0A5D8QEV9</accession>
<dbReference type="PANTHER" id="PTHR42756:SF1">
    <property type="entry name" value="TRANSCRIPTIONAL REPRESSOR OF EMRAB OPERON"/>
    <property type="match status" value="1"/>
</dbReference>
<evidence type="ECO:0000313" key="5">
    <source>
        <dbReference type="EMBL" id="TZE82709.1"/>
    </source>
</evidence>
<dbReference type="SMART" id="SM00347">
    <property type="entry name" value="HTH_MARR"/>
    <property type="match status" value="1"/>
</dbReference>
<evidence type="ECO:0000256" key="1">
    <source>
        <dbReference type="ARBA" id="ARBA00023015"/>
    </source>
</evidence>
<dbReference type="Proteomes" id="UP000322976">
    <property type="component" value="Unassembled WGS sequence"/>
</dbReference>
<dbReference type="GO" id="GO:0003677">
    <property type="term" value="F:DNA binding"/>
    <property type="evidence" value="ECO:0007669"/>
    <property type="project" value="UniProtKB-KW"/>
</dbReference>
<comment type="caution">
    <text evidence="5">The sequence shown here is derived from an EMBL/GenBank/DDBJ whole genome shotgun (WGS) entry which is preliminary data.</text>
</comment>
<dbReference type="PROSITE" id="PS50995">
    <property type="entry name" value="HTH_MARR_2"/>
    <property type="match status" value="1"/>
</dbReference>
<gene>
    <name evidence="5" type="ORF">FWJ32_03665</name>
</gene>
<dbReference type="InterPro" id="IPR036388">
    <property type="entry name" value="WH-like_DNA-bd_sf"/>
</dbReference>
<keyword evidence="3" id="KW-0804">Transcription</keyword>
<organism evidence="5 6">
    <name type="scientific">Calorimonas adulescens</name>
    <dbReference type="NCBI Taxonomy" id="2606906"/>
    <lineage>
        <taxon>Bacteria</taxon>
        <taxon>Bacillati</taxon>
        <taxon>Bacillota</taxon>
        <taxon>Clostridia</taxon>
        <taxon>Thermoanaerobacterales</taxon>
        <taxon>Thermoanaerobacteraceae</taxon>
        <taxon>Calorimonas</taxon>
    </lineage>
</organism>
<evidence type="ECO:0000256" key="3">
    <source>
        <dbReference type="ARBA" id="ARBA00023163"/>
    </source>
</evidence>
<keyword evidence="1" id="KW-0805">Transcription regulation</keyword>
<dbReference type="PANTHER" id="PTHR42756">
    <property type="entry name" value="TRANSCRIPTIONAL REGULATOR, MARR"/>
    <property type="match status" value="1"/>
</dbReference>
<proteinExistence type="predicted"/>
<dbReference type="RefSeq" id="WP_149544624.1">
    <property type="nucleotide sequence ID" value="NZ_VTPS01000004.1"/>
</dbReference>
<keyword evidence="2" id="KW-0238">DNA-binding</keyword>
<protein>
    <submittedName>
        <fullName evidence="5">MarR family transcriptional regulator</fullName>
    </submittedName>
</protein>
<dbReference type="InterPro" id="IPR000835">
    <property type="entry name" value="HTH_MarR-typ"/>
</dbReference>
<dbReference type="InterPro" id="IPR036390">
    <property type="entry name" value="WH_DNA-bd_sf"/>
</dbReference>
<dbReference type="Gene3D" id="1.10.10.10">
    <property type="entry name" value="Winged helix-like DNA-binding domain superfamily/Winged helix DNA-binding domain"/>
    <property type="match status" value="1"/>
</dbReference>
<feature type="domain" description="HTH marR-type" evidence="4">
    <location>
        <begin position="2"/>
        <end position="138"/>
    </location>
</feature>
<sequence length="147" mass="17419">MYSEDIIELEMLFREINHKINLCTRCYLNEKGITMSRFWVMNKLSFDKPITMKDLQKKLLLAPATLTGLIDNLVDDKLVKRWRDNVDRRLVYLTLTKEGQELLNDILQYRASIFMDSLKDIEALNIEGLNHDLALILDRLNKKFDRE</sequence>